<evidence type="ECO:0000256" key="1">
    <source>
        <dbReference type="ARBA" id="ARBA00001933"/>
    </source>
</evidence>
<evidence type="ECO:0000259" key="4">
    <source>
        <dbReference type="Pfam" id="PF00291"/>
    </source>
</evidence>
<dbReference type="InterPro" id="IPR050147">
    <property type="entry name" value="Ser/Thr_Dehydratase"/>
</dbReference>
<evidence type="ECO:0000256" key="2">
    <source>
        <dbReference type="ARBA" id="ARBA00022898"/>
    </source>
</evidence>
<keyword evidence="2" id="KW-0663">Pyridoxal phosphate</keyword>
<dbReference type="InterPro" id="IPR001926">
    <property type="entry name" value="TrpB-like_PALP"/>
</dbReference>
<dbReference type="GO" id="GO:0004794">
    <property type="term" value="F:threonine deaminase activity"/>
    <property type="evidence" value="ECO:0007669"/>
    <property type="project" value="TreeGrafter"/>
</dbReference>
<dbReference type="PANTHER" id="PTHR48078">
    <property type="entry name" value="THREONINE DEHYDRATASE, MITOCHONDRIAL-RELATED"/>
    <property type="match status" value="1"/>
</dbReference>
<proteinExistence type="predicted"/>
<accession>A0A559K7C4</accession>
<dbReference type="Proteomes" id="UP000317036">
    <property type="component" value="Unassembled WGS sequence"/>
</dbReference>
<evidence type="ECO:0000313" key="6">
    <source>
        <dbReference type="Proteomes" id="UP000317036"/>
    </source>
</evidence>
<dbReference type="RefSeq" id="WP_144850465.1">
    <property type="nucleotide sequence ID" value="NZ_VNJI01000028.1"/>
</dbReference>
<dbReference type="Gene3D" id="3.40.50.1100">
    <property type="match status" value="2"/>
</dbReference>
<evidence type="ECO:0000313" key="5">
    <source>
        <dbReference type="EMBL" id="TVY08028.1"/>
    </source>
</evidence>
<keyword evidence="6" id="KW-1185">Reference proteome</keyword>
<dbReference type="InterPro" id="IPR036052">
    <property type="entry name" value="TrpB-like_PALP_sf"/>
</dbReference>
<comment type="caution">
    <text evidence="5">The sequence shown here is derived from an EMBL/GenBank/DDBJ whole genome shotgun (WGS) entry which is preliminary data.</text>
</comment>
<dbReference type="Pfam" id="PF00291">
    <property type="entry name" value="PALP"/>
    <property type="match status" value="1"/>
</dbReference>
<dbReference type="EMBL" id="VNJI01000028">
    <property type="protein sequence ID" value="TVY08028.1"/>
    <property type="molecule type" value="Genomic_DNA"/>
</dbReference>
<keyword evidence="3" id="KW-0456">Lyase</keyword>
<organism evidence="5 6">
    <name type="scientific">Paenibacillus cremeus</name>
    <dbReference type="NCBI Taxonomy" id="2163881"/>
    <lineage>
        <taxon>Bacteria</taxon>
        <taxon>Bacillati</taxon>
        <taxon>Bacillota</taxon>
        <taxon>Bacilli</taxon>
        <taxon>Bacillales</taxon>
        <taxon>Paenibacillaceae</taxon>
        <taxon>Paenibacillus</taxon>
    </lineage>
</organism>
<feature type="domain" description="Tryptophan synthase beta chain-like PALP" evidence="4">
    <location>
        <begin position="65"/>
        <end position="374"/>
    </location>
</feature>
<dbReference type="OrthoDB" id="9778118at2"/>
<name>A0A559K7C4_9BACL</name>
<sequence>MLHTVCIECGLEHQDPTAYACVACSGIILPVFRNKVDSSLQDREQNGIWKYHRYLPPVSKHHRIYLGEGSTPLIPSVKLGKTLEIGELYFKYEGGNPTGSYKDRIAAMGVSWAQAAGRTSCIGTTSGNAGAAVAAYARRAEIPYHLYVLEHMAEAKLAQVLLHHADVRKIKGFGTDPAVGELIFERIFAAAAKRNWEVMITAYRYNPFAMEGVKTIAYELFDQLQGVPSRIYSPAGGGGLYCGIWKGFHELQSDGWVSATPHLVAVQPEGCSNMARAYLNGSETPLYGPSTTSISGLQVPNPPDGRLALKIMKSGDGSALTVSDALIWEAQEMLAEQEGIFCETAAAASVAGLIQAHRDGSELSGERIVCILSGSGFKDSGRLSEMTRYRTVPCLDVSELDI</sequence>
<reference evidence="5 6" key="1">
    <citation type="submission" date="2019-07" db="EMBL/GenBank/DDBJ databases">
        <authorList>
            <person name="Kim J."/>
        </authorList>
    </citation>
    <scope>NUCLEOTIDE SEQUENCE [LARGE SCALE GENOMIC DNA]</scope>
    <source>
        <strain evidence="5 6">JC52</strain>
    </source>
</reference>
<dbReference type="PANTHER" id="PTHR48078:SF6">
    <property type="entry name" value="L-THREONINE DEHYDRATASE CATABOLIC TDCB"/>
    <property type="match status" value="1"/>
</dbReference>
<comment type="cofactor">
    <cofactor evidence="1">
        <name>pyridoxal 5'-phosphate</name>
        <dbReference type="ChEBI" id="CHEBI:597326"/>
    </cofactor>
</comment>
<protein>
    <submittedName>
        <fullName evidence="5">Pyridoxal-phosphate dependent enzyme</fullName>
    </submittedName>
</protein>
<dbReference type="AlphaFoldDB" id="A0A559K7C4"/>
<dbReference type="GO" id="GO:0006565">
    <property type="term" value="P:L-serine catabolic process"/>
    <property type="evidence" value="ECO:0007669"/>
    <property type="project" value="TreeGrafter"/>
</dbReference>
<dbReference type="GO" id="GO:0006567">
    <property type="term" value="P:L-threonine catabolic process"/>
    <property type="evidence" value="ECO:0007669"/>
    <property type="project" value="TreeGrafter"/>
</dbReference>
<evidence type="ECO:0000256" key="3">
    <source>
        <dbReference type="ARBA" id="ARBA00023239"/>
    </source>
</evidence>
<dbReference type="SUPFAM" id="SSF53686">
    <property type="entry name" value="Tryptophan synthase beta subunit-like PLP-dependent enzymes"/>
    <property type="match status" value="1"/>
</dbReference>
<gene>
    <name evidence="5" type="ORF">FPZ49_20725</name>
</gene>
<dbReference type="GO" id="GO:0003941">
    <property type="term" value="F:L-serine ammonia-lyase activity"/>
    <property type="evidence" value="ECO:0007669"/>
    <property type="project" value="TreeGrafter"/>
</dbReference>
<dbReference type="GO" id="GO:0009097">
    <property type="term" value="P:isoleucine biosynthetic process"/>
    <property type="evidence" value="ECO:0007669"/>
    <property type="project" value="TreeGrafter"/>
</dbReference>